<dbReference type="EMBL" id="HBKQ01037494">
    <property type="protein sequence ID" value="CAE2259275.1"/>
    <property type="molecule type" value="Transcribed_RNA"/>
</dbReference>
<feature type="compositionally biased region" description="Basic residues" evidence="1">
    <location>
        <begin position="311"/>
        <end position="326"/>
    </location>
</feature>
<feature type="compositionally biased region" description="Basic and acidic residues" evidence="1">
    <location>
        <begin position="292"/>
        <end position="310"/>
    </location>
</feature>
<protein>
    <recommendedName>
        <fullName evidence="2">SET domain-containing protein</fullName>
    </recommendedName>
</protein>
<dbReference type="SUPFAM" id="SSF82199">
    <property type="entry name" value="SET domain"/>
    <property type="match status" value="1"/>
</dbReference>
<feature type="region of interest" description="Disordered" evidence="1">
    <location>
        <begin position="291"/>
        <end position="326"/>
    </location>
</feature>
<organism evidence="3">
    <name type="scientific">Odontella aurita</name>
    <dbReference type="NCBI Taxonomy" id="265563"/>
    <lineage>
        <taxon>Eukaryota</taxon>
        <taxon>Sar</taxon>
        <taxon>Stramenopiles</taxon>
        <taxon>Ochrophyta</taxon>
        <taxon>Bacillariophyta</taxon>
        <taxon>Mediophyceae</taxon>
        <taxon>Biddulphiophycidae</taxon>
        <taxon>Eupodiscales</taxon>
        <taxon>Odontellaceae</taxon>
        <taxon>Odontella</taxon>
    </lineage>
</organism>
<dbReference type="Gene3D" id="2.170.270.10">
    <property type="entry name" value="SET domain"/>
    <property type="match status" value="1"/>
</dbReference>
<evidence type="ECO:0000256" key="1">
    <source>
        <dbReference type="SAM" id="MobiDB-lite"/>
    </source>
</evidence>
<name>A0A7S4JDE1_9STRA</name>
<dbReference type="InterPro" id="IPR001214">
    <property type="entry name" value="SET_dom"/>
</dbReference>
<sequence length="326" mass="35092">MCSKVSLIAGILCGQVVVSCAFGYGVGMQVRRSPFFVASSTRYRPVTTKGSTTAADVDTDSGADTLTTKELAERLRLVRGRTRSEFKNATSPEAIAAQLELCDQLYSTRFRNLAISRTEARPSEIHGTGLFATRPIDANELITLYPGDALLAWGDDYGGRPGPAGCPLQARYGPHVSDLEQTSPEFFLLRPEARDFEVFVGRRRSIVGDPARNSDPAYLGQLANDAACLRPGEDVKVYEESSAAGENAAHLSIEGCHFATVATRPIGVGEEILVSYGEGYWLSRAGVSAIDRSSKTSGKEVVKGKSDGSKKKTKKTKQPKRGFGKS</sequence>
<evidence type="ECO:0000313" key="3">
    <source>
        <dbReference type="EMBL" id="CAE2259275.1"/>
    </source>
</evidence>
<dbReference type="PROSITE" id="PS50280">
    <property type="entry name" value="SET"/>
    <property type="match status" value="1"/>
</dbReference>
<proteinExistence type="predicted"/>
<dbReference type="InterPro" id="IPR046341">
    <property type="entry name" value="SET_dom_sf"/>
</dbReference>
<evidence type="ECO:0000259" key="2">
    <source>
        <dbReference type="PROSITE" id="PS50280"/>
    </source>
</evidence>
<accession>A0A7S4JDE1</accession>
<feature type="domain" description="SET" evidence="2">
    <location>
        <begin position="111"/>
        <end position="277"/>
    </location>
</feature>
<dbReference type="PROSITE" id="PS51257">
    <property type="entry name" value="PROKAR_LIPOPROTEIN"/>
    <property type="match status" value="1"/>
</dbReference>
<reference evidence="3" key="1">
    <citation type="submission" date="2021-01" db="EMBL/GenBank/DDBJ databases">
        <authorList>
            <person name="Corre E."/>
            <person name="Pelletier E."/>
            <person name="Niang G."/>
            <person name="Scheremetjew M."/>
            <person name="Finn R."/>
            <person name="Kale V."/>
            <person name="Holt S."/>
            <person name="Cochrane G."/>
            <person name="Meng A."/>
            <person name="Brown T."/>
            <person name="Cohen L."/>
        </authorList>
    </citation>
    <scope>NUCLEOTIDE SEQUENCE</scope>
    <source>
        <strain evidence="3">Isolate 1302-5</strain>
    </source>
</reference>
<dbReference type="AlphaFoldDB" id="A0A7S4JDE1"/>
<gene>
    <name evidence="3" type="ORF">OAUR00152_LOCUS25877</name>
</gene>
<dbReference type="Pfam" id="PF00856">
    <property type="entry name" value="SET"/>
    <property type="match status" value="1"/>
</dbReference>